<protein>
    <submittedName>
        <fullName evidence="4">Putative pectate lyase/Amb allergen</fullName>
    </submittedName>
</protein>
<evidence type="ECO:0000313" key="4">
    <source>
        <dbReference type="EMBL" id="AIF26139.1"/>
    </source>
</evidence>
<feature type="domain" description="Pectate lyase" evidence="3">
    <location>
        <begin position="131"/>
        <end position="327"/>
    </location>
</feature>
<reference evidence="4" key="1">
    <citation type="submission" date="2014-03" db="EMBL/GenBank/DDBJ databases">
        <title>A sequence of cellulolytic fosmid clone of goat rumen metagenome.</title>
        <authorList>
            <person name="Lee K.-T."/>
            <person name="Kim J.-Y."/>
            <person name="Kim Y.-J."/>
            <person name="Ahn J.-H."/>
            <person name="Park M.-N."/>
            <person name="Kim J.-H."/>
            <person name="Kim T.-H."/>
        </authorList>
    </citation>
    <scope>NUCLEOTIDE SEQUENCE</scope>
</reference>
<evidence type="ECO:0000256" key="2">
    <source>
        <dbReference type="RuleBase" id="RU361173"/>
    </source>
</evidence>
<dbReference type="InterPro" id="IPR011050">
    <property type="entry name" value="Pectin_lyase_fold/virulence"/>
</dbReference>
<comment type="subcellular location">
    <subcellularLocation>
        <location evidence="2">Secreted</location>
    </subcellularLocation>
</comment>
<keyword evidence="2" id="KW-0964">Secreted</keyword>
<dbReference type="InterPro" id="IPR045032">
    <property type="entry name" value="PEL"/>
</dbReference>
<dbReference type="GO" id="GO:0005576">
    <property type="term" value="C:extracellular region"/>
    <property type="evidence" value="ECO:0007669"/>
    <property type="project" value="UniProtKB-SubCell"/>
</dbReference>
<keyword evidence="2" id="KW-0119">Carbohydrate metabolism</keyword>
<organism evidence="4">
    <name type="scientific">uncultured bacterium Ad_143_A19</name>
    <dbReference type="NCBI Taxonomy" id="1489305"/>
    <lineage>
        <taxon>Bacteria</taxon>
        <taxon>environmental samples</taxon>
    </lineage>
</organism>
<dbReference type="InterPro" id="IPR002022">
    <property type="entry name" value="Pec_lyase"/>
</dbReference>
<dbReference type="Pfam" id="PF00544">
    <property type="entry name" value="Pectate_lyase_4"/>
    <property type="match status" value="1"/>
</dbReference>
<evidence type="ECO:0000256" key="1">
    <source>
        <dbReference type="ARBA" id="ARBA00023239"/>
    </source>
</evidence>
<dbReference type="EMBL" id="KJ631397">
    <property type="protein sequence ID" value="AIF26139.1"/>
    <property type="molecule type" value="Genomic_DNA"/>
</dbReference>
<sequence length="588" mass="63950">MKVDASLVRKYGSTWRVDVPGLKAGSYTLKIVGVKGGKEGPAAATETLAVKAYDRSGFAFSNGRVPGAYKMDGTLKDGAVIIYITESTKNSVKLDVTTDNKGGTTSCTGFQAILTAIKKGFEKRPLDFRLVGNITDPDSTDKGDILVDMGKKEGMAVTIEGIGPDATANGWGIRIKNAQDVEVRNLGIMNVNSGEGDNIGLQQDNSYVWVHNCDFFYGDAGSDKDQVKGDGALDCKKSTYVTFSYNHFWDNGKSNLLGLSEGSTDGLYITYHHNWYDHSDSRHPRVRYYSAHVYNNYYDGIAKYGAGSTLGSSVFMESNYFRNCKYPMLTSMQGSDVYAGGTKRDPKNYGTFSDEDGGTIKAYGNRFEGSYTFIPYGASKYVLKGAETAIGEIDSRADFDAYVVDSRDAKVPETVKSYQGANLYNNFDTDNSVMYKYTAETPESARDNVVKYAGRVQGGDFKWTFDNSKDDEASEVNQALKDALVAYKGWSGAVIPGSGATANPDSSTTVIPGRSGVAGNVSAIRYVASAARLEIGVLGPFRVDILRMDGTKMFTSRSRVIDLSGLRPGVYLARLVQKGQIDVKTFLR</sequence>
<dbReference type="GO" id="GO:0030570">
    <property type="term" value="F:pectate lyase activity"/>
    <property type="evidence" value="ECO:0007669"/>
    <property type="project" value="InterPro"/>
</dbReference>
<dbReference type="PANTHER" id="PTHR31683:SF18">
    <property type="entry name" value="PECTATE LYASE 21-RELATED"/>
    <property type="match status" value="1"/>
</dbReference>
<dbReference type="Gene3D" id="2.160.20.10">
    <property type="entry name" value="Single-stranded right-handed beta-helix, Pectin lyase-like"/>
    <property type="match status" value="1"/>
</dbReference>
<dbReference type="PANTHER" id="PTHR31683">
    <property type="entry name" value="PECTATE LYASE 18-RELATED"/>
    <property type="match status" value="1"/>
</dbReference>
<dbReference type="SMART" id="SM00656">
    <property type="entry name" value="Amb_all"/>
    <property type="match status" value="1"/>
</dbReference>
<dbReference type="SUPFAM" id="SSF51126">
    <property type="entry name" value="Pectin lyase-like"/>
    <property type="match status" value="1"/>
</dbReference>
<accession>A0A0B4N058</accession>
<dbReference type="AlphaFoldDB" id="A0A0B4N058"/>
<dbReference type="GO" id="GO:0000272">
    <property type="term" value="P:polysaccharide catabolic process"/>
    <property type="evidence" value="ECO:0007669"/>
    <property type="project" value="UniProtKB-KW"/>
</dbReference>
<keyword evidence="1 2" id="KW-0456">Lyase</keyword>
<keyword evidence="2" id="KW-0624">Polysaccharide degradation</keyword>
<name>A0A0B4N058_9BACT</name>
<dbReference type="InterPro" id="IPR012334">
    <property type="entry name" value="Pectin_lyas_fold"/>
</dbReference>
<evidence type="ECO:0000259" key="3">
    <source>
        <dbReference type="SMART" id="SM00656"/>
    </source>
</evidence>
<proteinExistence type="inferred from homology"/>
<comment type="similarity">
    <text evidence="2">Belongs to the polysaccharide lyase 1 family.</text>
</comment>